<keyword evidence="4" id="KW-0479">Metal-binding</keyword>
<dbReference type="PANTHER" id="PTHR43787">
    <property type="entry name" value="FEMO COFACTOR BIOSYNTHESIS PROTEIN NIFB-RELATED"/>
    <property type="match status" value="1"/>
</dbReference>
<dbReference type="SFLD" id="SFLDS00029">
    <property type="entry name" value="Radical_SAM"/>
    <property type="match status" value="1"/>
</dbReference>
<keyword evidence="5" id="KW-0408">Iron</keyword>
<dbReference type="InterPro" id="IPR058240">
    <property type="entry name" value="rSAM_sf"/>
</dbReference>
<evidence type="ECO:0000256" key="3">
    <source>
        <dbReference type="ARBA" id="ARBA00022691"/>
    </source>
</evidence>
<dbReference type="AlphaFoldDB" id="A0A938BSK6"/>
<comment type="cofactor">
    <cofactor evidence="1">
        <name>[4Fe-4S] cluster</name>
        <dbReference type="ChEBI" id="CHEBI:49883"/>
    </cofactor>
</comment>
<dbReference type="GO" id="GO:0051539">
    <property type="term" value="F:4 iron, 4 sulfur cluster binding"/>
    <property type="evidence" value="ECO:0007669"/>
    <property type="project" value="UniProtKB-KW"/>
</dbReference>
<evidence type="ECO:0000256" key="6">
    <source>
        <dbReference type="ARBA" id="ARBA00023014"/>
    </source>
</evidence>
<evidence type="ECO:0000256" key="5">
    <source>
        <dbReference type="ARBA" id="ARBA00023004"/>
    </source>
</evidence>
<name>A0A938BSK6_UNCW3</name>
<keyword evidence="6" id="KW-0411">Iron-sulfur</keyword>
<dbReference type="GO" id="GO:0003824">
    <property type="term" value="F:catalytic activity"/>
    <property type="evidence" value="ECO:0007669"/>
    <property type="project" value="InterPro"/>
</dbReference>
<organism evidence="8 9">
    <name type="scientific">candidate division WOR-3 bacterium</name>
    <dbReference type="NCBI Taxonomy" id="2052148"/>
    <lineage>
        <taxon>Bacteria</taxon>
        <taxon>Bacteria division WOR-3</taxon>
    </lineage>
</organism>
<evidence type="ECO:0000256" key="1">
    <source>
        <dbReference type="ARBA" id="ARBA00001966"/>
    </source>
</evidence>
<gene>
    <name evidence="8" type="ORF">FJY68_12865</name>
</gene>
<evidence type="ECO:0000256" key="2">
    <source>
        <dbReference type="ARBA" id="ARBA00022485"/>
    </source>
</evidence>
<dbReference type="InterPro" id="IPR013785">
    <property type="entry name" value="Aldolase_TIM"/>
</dbReference>
<dbReference type="InterPro" id="IPR007197">
    <property type="entry name" value="rSAM"/>
</dbReference>
<dbReference type="SUPFAM" id="SSF102114">
    <property type="entry name" value="Radical SAM enzymes"/>
    <property type="match status" value="1"/>
</dbReference>
<dbReference type="Proteomes" id="UP000779900">
    <property type="component" value="Unassembled WGS sequence"/>
</dbReference>
<accession>A0A938BSK6</accession>
<reference evidence="8" key="1">
    <citation type="submission" date="2019-03" db="EMBL/GenBank/DDBJ databases">
        <title>Lake Tanganyika Metagenome-Assembled Genomes (MAGs).</title>
        <authorList>
            <person name="Tran P."/>
        </authorList>
    </citation>
    <scope>NUCLEOTIDE SEQUENCE</scope>
    <source>
        <strain evidence="8">K_DeepCast_150m_m2_040</strain>
    </source>
</reference>
<dbReference type="Gene3D" id="3.20.20.70">
    <property type="entry name" value="Aldolase class I"/>
    <property type="match status" value="1"/>
</dbReference>
<dbReference type="GO" id="GO:0046872">
    <property type="term" value="F:metal ion binding"/>
    <property type="evidence" value="ECO:0007669"/>
    <property type="project" value="UniProtKB-KW"/>
</dbReference>
<sequence>MRWEDYIWNCRNKVVYGPVVSRRLGWSLGINLFPVSPRVCTFDCLYCDCGGERLSQPGFADTARITRSIERGLAMHRKRGTTIDYITLAGNGEPTAHPAFPEICAFVARMRNNYFPDRPTAVFTNGTMLGNSQVMSAVREFDERIVKLDAGDEATFQMINRPTNGTSLNAVADYAASVPGIKVSSAVICSDVNNAASLRSSAFMSLLRRIRPAEVHLYSIDYPQFGKGIRQARMSSMLSIGRRVADQASVHVRVLQAVRTWRKSP</sequence>
<keyword evidence="2" id="KW-0004">4Fe-4S</keyword>
<evidence type="ECO:0000313" key="8">
    <source>
        <dbReference type="EMBL" id="MBM3332715.1"/>
    </source>
</evidence>
<dbReference type="Pfam" id="PF04055">
    <property type="entry name" value="Radical_SAM"/>
    <property type="match status" value="1"/>
</dbReference>
<keyword evidence="3" id="KW-0949">S-adenosyl-L-methionine</keyword>
<dbReference type="PANTHER" id="PTHR43787:SF11">
    <property type="entry name" value="UPF0026 PROTEIN SLR1464"/>
    <property type="match status" value="1"/>
</dbReference>
<evidence type="ECO:0000259" key="7">
    <source>
        <dbReference type="Pfam" id="PF04055"/>
    </source>
</evidence>
<protein>
    <recommendedName>
        <fullName evidence="7">Radical SAM core domain-containing protein</fullName>
    </recommendedName>
</protein>
<dbReference type="EMBL" id="VGIR01000122">
    <property type="protein sequence ID" value="MBM3332715.1"/>
    <property type="molecule type" value="Genomic_DNA"/>
</dbReference>
<evidence type="ECO:0000313" key="9">
    <source>
        <dbReference type="Proteomes" id="UP000779900"/>
    </source>
</evidence>
<proteinExistence type="predicted"/>
<comment type="caution">
    <text evidence="8">The sequence shown here is derived from an EMBL/GenBank/DDBJ whole genome shotgun (WGS) entry which is preliminary data.</text>
</comment>
<feature type="domain" description="Radical SAM core" evidence="7">
    <location>
        <begin position="38"/>
        <end position="174"/>
    </location>
</feature>
<evidence type="ECO:0000256" key="4">
    <source>
        <dbReference type="ARBA" id="ARBA00022723"/>
    </source>
</evidence>